<comment type="subcellular location">
    <subcellularLocation>
        <location evidence="2">Cell membrane</location>
        <topology evidence="2">Multi-pass membrane protein</topology>
    </subcellularLocation>
</comment>
<reference evidence="20 21" key="1">
    <citation type="journal article" date="2021" name="Microb. Ecol.">
        <title>Candidatus Mesenet longicola: Novel Endosymbionts of Brontispa longissima that Induce Cytoplasmic Incompatibility.</title>
        <authorList>
            <person name="Takano S."/>
            <person name="Gotoh Y."/>
            <person name="Hayashi T."/>
        </authorList>
    </citation>
    <scope>NUCLEOTIDE SEQUENCE [LARGE SCALE GENOMIC DNA]</scope>
    <source>
        <strain evidence="20">L5</strain>
    </source>
</reference>
<evidence type="ECO:0000256" key="2">
    <source>
        <dbReference type="ARBA" id="ARBA00004651"/>
    </source>
</evidence>
<evidence type="ECO:0000256" key="1">
    <source>
        <dbReference type="ARBA" id="ARBA00001698"/>
    </source>
</evidence>
<evidence type="ECO:0000256" key="10">
    <source>
        <dbReference type="ARBA" id="ARBA00022679"/>
    </source>
</evidence>
<comment type="pathway">
    <text evidence="3 18">Phospholipid metabolism; CDP-diacylglycerol biosynthesis; CDP-diacylglycerol from sn-glycerol 3-phosphate: step 3/3.</text>
</comment>
<dbReference type="GO" id="GO:0004605">
    <property type="term" value="F:phosphatidate cytidylyltransferase activity"/>
    <property type="evidence" value="ECO:0007669"/>
    <property type="project" value="UniProtKB-EC"/>
</dbReference>
<keyword evidence="10 18" id="KW-0808">Transferase</keyword>
<proteinExistence type="inferred from homology"/>
<dbReference type="EMBL" id="BNGU01000045">
    <property type="protein sequence ID" value="GHM59900.1"/>
    <property type="molecule type" value="Genomic_DNA"/>
</dbReference>
<dbReference type="PANTHER" id="PTHR46382:SF1">
    <property type="entry name" value="PHOSPHATIDATE CYTIDYLYLTRANSFERASE"/>
    <property type="match status" value="1"/>
</dbReference>
<evidence type="ECO:0000256" key="6">
    <source>
        <dbReference type="ARBA" id="ARBA00012487"/>
    </source>
</evidence>
<keyword evidence="9" id="KW-0444">Lipid biosynthesis</keyword>
<dbReference type="Pfam" id="PF01148">
    <property type="entry name" value="CTP_transf_1"/>
    <property type="match status" value="1"/>
</dbReference>
<evidence type="ECO:0000313" key="20">
    <source>
        <dbReference type="EMBL" id="GHM59900.1"/>
    </source>
</evidence>
<evidence type="ECO:0000256" key="17">
    <source>
        <dbReference type="ARBA" id="ARBA00023264"/>
    </source>
</evidence>
<evidence type="ECO:0000256" key="18">
    <source>
        <dbReference type="RuleBase" id="RU003938"/>
    </source>
</evidence>
<keyword evidence="16" id="KW-0594">Phospholipid biosynthesis</keyword>
<evidence type="ECO:0000313" key="21">
    <source>
        <dbReference type="Proteomes" id="UP000637906"/>
    </source>
</evidence>
<feature type="transmembrane region" description="Helical" evidence="19">
    <location>
        <begin position="122"/>
        <end position="140"/>
    </location>
</feature>
<accession>A0A8J3MPG8</accession>
<dbReference type="PROSITE" id="PS01315">
    <property type="entry name" value="CDS"/>
    <property type="match status" value="1"/>
</dbReference>
<sequence>MINNNLVTRILSSVVMLMIVFLALYFGNLSFYLLILFIAVLSAFEWHEVTKGKKRLYPLGLIAIALPNASLIYLYNLQNGIILLLWLVFSIWSIDTAAYFVGKNLGGWKICPVISPNKTWSGLAGAILAGIAVSCLASIFFRLFTIPHSLIIGFVIAIVAQLGDFTESAIKRICGVKDTSNIIPGHGGVLDRVDGFIFTAPLVAIYLKNFSSLL</sequence>
<keyword evidence="17" id="KW-1208">Phospholipid metabolism</keyword>
<comment type="pathway">
    <text evidence="4">Lipid metabolism.</text>
</comment>
<dbReference type="AlphaFoldDB" id="A0A8J3MPG8"/>
<comment type="caution">
    <text evidence="20">The sequence shown here is derived from an EMBL/GenBank/DDBJ whole genome shotgun (WGS) entry which is preliminary data.</text>
</comment>
<evidence type="ECO:0000256" key="3">
    <source>
        <dbReference type="ARBA" id="ARBA00005119"/>
    </source>
</evidence>
<dbReference type="InterPro" id="IPR000374">
    <property type="entry name" value="PC_trans"/>
</dbReference>
<organism evidence="20 21">
    <name type="scientific">Candidatus Mesenet longicola</name>
    <dbReference type="NCBI Taxonomy" id="1892558"/>
    <lineage>
        <taxon>Bacteria</taxon>
        <taxon>Pseudomonadati</taxon>
        <taxon>Pseudomonadota</taxon>
        <taxon>Alphaproteobacteria</taxon>
        <taxon>Rickettsiales</taxon>
        <taxon>Anaplasmataceae</taxon>
        <taxon>Candidatus Mesenet</taxon>
    </lineage>
</organism>
<evidence type="ECO:0000256" key="15">
    <source>
        <dbReference type="ARBA" id="ARBA00023136"/>
    </source>
</evidence>
<comment type="catalytic activity">
    <reaction evidence="1 18">
        <text>a 1,2-diacyl-sn-glycero-3-phosphate + CTP + H(+) = a CDP-1,2-diacyl-sn-glycerol + diphosphate</text>
        <dbReference type="Rhea" id="RHEA:16229"/>
        <dbReference type="ChEBI" id="CHEBI:15378"/>
        <dbReference type="ChEBI" id="CHEBI:33019"/>
        <dbReference type="ChEBI" id="CHEBI:37563"/>
        <dbReference type="ChEBI" id="CHEBI:58332"/>
        <dbReference type="ChEBI" id="CHEBI:58608"/>
        <dbReference type="EC" id="2.7.7.41"/>
    </reaction>
</comment>
<dbReference type="GO" id="GO:0005886">
    <property type="term" value="C:plasma membrane"/>
    <property type="evidence" value="ECO:0007669"/>
    <property type="project" value="UniProtKB-SubCell"/>
</dbReference>
<feature type="transmembrane region" description="Helical" evidence="19">
    <location>
        <begin position="81"/>
        <end position="101"/>
    </location>
</feature>
<dbReference type="GO" id="GO:0016024">
    <property type="term" value="P:CDP-diacylglycerol biosynthetic process"/>
    <property type="evidence" value="ECO:0007669"/>
    <property type="project" value="UniProtKB-UniPathway"/>
</dbReference>
<evidence type="ECO:0000256" key="14">
    <source>
        <dbReference type="ARBA" id="ARBA00023098"/>
    </source>
</evidence>
<evidence type="ECO:0000256" key="4">
    <source>
        <dbReference type="ARBA" id="ARBA00005189"/>
    </source>
</evidence>
<evidence type="ECO:0000256" key="16">
    <source>
        <dbReference type="ARBA" id="ARBA00023209"/>
    </source>
</evidence>
<gene>
    <name evidence="20" type="ORF">sL5_08930</name>
</gene>
<keyword evidence="8" id="KW-1003">Cell membrane</keyword>
<feature type="transmembrane region" description="Helical" evidence="19">
    <location>
        <begin position="15"/>
        <end position="44"/>
    </location>
</feature>
<evidence type="ECO:0000256" key="19">
    <source>
        <dbReference type="SAM" id="Phobius"/>
    </source>
</evidence>
<protein>
    <recommendedName>
        <fullName evidence="7 18">Phosphatidate cytidylyltransferase</fullName>
        <ecNumber evidence="6 18">2.7.7.41</ecNumber>
    </recommendedName>
</protein>
<keyword evidence="21" id="KW-1185">Reference proteome</keyword>
<dbReference type="EC" id="2.7.7.41" evidence="6 18"/>
<evidence type="ECO:0000256" key="13">
    <source>
        <dbReference type="ARBA" id="ARBA00022989"/>
    </source>
</evidence>
<comment type="similarity">
    <text evidence="5 18">Belongs to the CDS family.</text>
</comment>
<keyword evidence="14" id="KW-0443">Lipid metabolism</keyword>
<keyword evidence="15 19" id="KW-0472">Membrane</keyword>
<dbReference type="UniPathway" id="UPA00557">
    <property type="reaction ID" value="UER00614"/>
</dbReference>
<evidence type="ECO:0000256" key="7">
    <source>
        <dbReference type="ARBA" id="ARBA00019373"/>
    </source>
</evidence>
<feature type="transmembrane region" description="Helical" evidence="19">
    <location>
        <begin position="56"/>
        <end position="75"/>
    </location>
</feature>
<name>A0A8J3MPG8_9RICK</name>
<evidence type="ECO:0000256" key="8">
    <source>
        <dbReference type="ARBA" id="ARBA00022475"/>
    </source>
</evidence>
<evidence type="ECO:0000256" key="11">
    <source>
        <dbReference type="ARBA" id="ARBA00022692"/>
    </source>
</evidence>
<evidence type="ECO:0000256" key="12">
    <source>
        <dbReference type="ARBA" id="ARBA00022695"/>
    </source>
</evidence>
<keyword evidence="11 18" id="KW-0812">Transmembrane</keyword>
<keyword evidence="13 19" id="KW-1133">Transmembrane helix</keyword>
<evidence type="ECO:0000256" key="9">
    <source>
        <dbReference type="ARBA" id="ARBA00022516"/>
    </source>
</evidence>
<evidence type="ECO:0000256" key="5">
    <source>
        <dbReference type="ARBA" id="ARBA00010185"/>
    </source>
</evidence>
<dbReference type="PANTHER" id="PTHR46382">
    <property type="entry name" value="PHOSPHATIDATE CYTIDYLYLTRANSFERASE"/>
    <property type="match status" value="1"/>
</dbReference>
<dbReference type="Proteomes" id="UP000637906">
    <property type="component" value="Unassembled WGS sequence"/>
</dbReference>
<keyword evidence="12 18" id="KW-0548">Nucleotidyltransferase</keyword>